<protein>
    <submittedName>
        <fullName evidence="1">dTDP-glucose 4,6-dehydratase</fullName>
    </submittedName>
</protein>
<dbReference type="Gene3D" id="3.90.25.10">
    <property type="entry name" value="UDP-galactose 4-epimerase, domain 1"/>
    <property type="match status" value="1"/>
</dbReference>
<sequence length="35" mass="4289">TIDWYRTHEHWWRPQKDATEQAYARSGERTLGRAD</sequence>
<name>M2XNW4_9NOCA</name>
<keyword evidence="2" id="KW-1185">Reference proteome</keyword>
<accession>M2XNW4</accession>
<reference evidence="1 2" key="1">
    <citation type="journal article" date="2013" name="Genome Announc.">
        <title>Draft Genome Sequence of Rhodococcus ruber Strain BKS 20-38.</title>
        <authorList>
            <person name="Bala M."/>
            <person name="Kumar S."/>
            <person name="Raghava G.P."/>
            <person name="Mayilraj S."/>
        </authorList>
    </citation>
    <scope>NUCLEOTIDE SEQUENCE [LARGE SCALE GENOMIC DNA]</scope>
    <source>
        <strain evidence="1 2">BKS 20-38</strain>
    </source>
</reference>
<dbReference type="EMBL" id="AOEX01000106">
    <property type="protein sequence ID" value="EME50880.1"/>
    <property type="molecule type" value="Genomic_DNA"/>
</dbReference>
<organism evidence="1 2">
    <name type="scientific">Rhodococcus ruber BKS 20-38</name>
    <dbReference type="NCBI Taxonomy" id="1278076"/>
    <lineage>
        <taxon>Bacteria</taxon>
        <taxon>Bacillati</taxon>
        <taxon>Actinomycetota</taxon>
        <taxon>Actinomycetes</taxon>
        <taxon>Mycobacteriales</taxon>
        <taxon>Nocardiaceae</taxon>
        <taxon>Rhodococcus</taxon>
    </lineage>
</organism>
<comment type="caution">
    <text evidence="1">The sequence shown here is derived from an EMBL/GenBank/DDBJ whole genome shotgun (WGS) entry which is preliminary data.</text>
</comment>
<dbReference type="AlphaFoldDB" id="M2XNW4"/>
<dbReference type="Proteomes" id="UP000011731">
    <property type="component" value="Unassembled WGS sequence"/>
</dbReference>
<evidence type="ECO:0000313" key="1">
    <source>
        <dbReference type="EMBL" id="EME50880.1"/>
    </source>
</evidence>
<gene>
    <name evidence="1" type="ORF">G352_27404</name>
</gene>
<proteinExistence type="predicted"/>
<evidence type="ECO:0000313" key="2">
    <source>
        <dbReference type="Proteomes" id="UP000011731"/>
    </source>
</evidence>
<feature type="non-terminal residue" evidence="1">
    <location>
        <position position="1"/>
    </location>
</feature>